<dbReference type="InterPro" id="IPR016024">
    <property type="entry name" value="ARM-type_fold"/>
</dbReference>
<dbReference type="GO" id="GO:0051897">
    <property type="term" value="P:positive regulation of phosphatidylinositol 3-kinase/protein kinase B signal transduction"/>
    <property type="evidence" value="ECO:0007669"/>
    <property type="project" value="TreeGrafter"/>
</dbReference>
<dbReference type="SUPFAM" id="SSF48371">
    <property type="entry name" value="ARM repeat"/>
    <property type="match status" value="1"/>
</dbReference>
<dbReference type="EMBL" id="GEDC01017005">
    <property type="protein sequence ID" value="JAS20293.1"/>
    <property type="molecule type" value="Transcribed_RNA"/>
</dbReference>
<evidence type="ECO:0000313" key="6">
    <source>
        <dbReference type="EMBL" id="JAS11273.1"/>
    </source>
</evidence>
<feature type="region of interest" description="Disordered" evidence="2">
    <location>
        <begin position="1908"/>
        <end position="1982"/>
    </location>
</feature>
<dbReference type="GO" id="GO:0031932">
    <property type="term" value="C:TORC2 complex"/>
    <property type="evidence" value="ECO:0007669"/>
    <property type="project" value="InterPro"/>
</dbReference>
<feature type="region of interest" description="Disordered" evidence="2">
    <location>
        <begin position="1495"/>
        <end position="1528"/>
    </location>
</feature>
<dbReference type="InterPro" id="IPR028267">
    <property type="entry name" value="Pianissimo_N"/>
</dbReference>
<dbReference type="InterPro" id="IPR029451">
    <property type="entry name" value="RICTOR_M"/>
</dbReference>
<feature type="region of interest" description="Disordered" evidence="2">
    <location>
        <begin position="1556"/>
        <end position="1581"/>
    </location>
</feature>
<evidence type="ECO:0000256" key="1">
    <source>
        <dbReference type="ARBA" id="ARBA00008878"/>
    </source>
</evidence>
<dbReference type="Pfam" id="PF14664">
    <property type="entry name" value="RICTOR_N"/>
    <property type="match status" value="1"/>
</dbReference>
<reference evidence="7" key="1">
    <citation type="submission" date="2015-12" db="EMBL/GenBank/DDBJ databases">
        <title>De novo transcriptome assembly of four potential Pierce s Disease insect vectors from Arizona vineyards.</title>
        <authorList>
            <person name="Tassone E.E."/>
        </authorList>
    </citation>
    <scope>NUCLEOTIDE SEQUENCE</scope>
</reference>
<dbReference type="SMART" id="SM01303">
    <property type="entry name" value="RasGEF_N_2"/>
    <property type="match status" value="1"/>
</dbReference>
<dbReference type="GO" id="GO:0038203">
    <property type="term" value="P:TORC2 signaling"/>
    <property type="evidence" value="ECO:0007669"/>
    <property type="project" value="TreeGrafter"/>
</dbReference>
<dbReference type="PANTHER" id="PTHR13298:SF11">
    <property type="entry name" value="RAPAMYCIN-INSENSITIVE COMPANION OF MTOR"/>
    <property type="match status" value="1"/>
</dbReference>
<feature type="compositionally biased region" description="Basic and acidic residues" evidence="2">
    <location>
        <begin position="1510"/>
        <end position="1521"/>
    </location>
</feature>
<dbReference type="EMBL" id="GEDC01026025">
    <property type="protein sequence ID" value="JAS11273.1"/>
    <property type="molecule type" value="Transcribed_RNA"/>
</dbReference>
<feature type="domain" description="Rapamycin-insensitive companion of mTOR" evidence="5">
    <location>
        <begin position="1097"/>
        <end position="1169"/>
    </location>
</feature>
<dbReference type="Pfam" id="PF14663">
    <property type="entry name" value="RasGEF_N_2"/>
    <property type="match status" value="1"/>
</dbReference>
<evidence type="ECO:0000313" key="7">
    <source>
        <dbReference type="EMBL" id="JAS20293.1"/>
    </source>
</evidence>
<gene>
    <name evidence="6" type="ORF">g.37727</name>
    <name evidence="7" type="ORF">g.37728</name>
</gene>
<dbReference type="SMART" id="SM01308">
    <property type="entry name" value="RICTOR_N"/>
    <property type="match status" value="1"/>
</dbReference>
<dbReference type="InterPro" id="IPR029453">
    <property type="entry name" value="Rictor_IV"/>
</dbReference>
<protein>
    <recommendedName>
        <fullName evidence="8">Rapamycin-insensitive companion of mTOR</fullName>
    </recommendedName>
</protein>
<proteinExistence type="inferred from homology"/>
<evidence type="ECO:0008006" key="8">
    <source>
        <dbReference type="Google" id="ProtNLM"/>
    </source>
</evidence>
<dbReference type="GO" id="GO:0043539">
    <property type="term" value="F:protein serine/threonine kinase activator activity"/>
    <property type="evidence" value="ECO:0007669"/>
    <property type="project" value="TreeGrafter"/>
</dbReference>
<name>A0A1B6D3T0_9HEMI</name>
<feature type="domain" description="Rapamycin-insensitive companion of mTOR N-terminal" evidence="4">
    <location>
        <begin position="63"/>
        <end position="437"/>
    </location>
</feature>
<feature type="domain" description="Rapamycin-insensitive companion of mTOR middle" evidence="3">
    <location>
        <begin position="691"/>
        <end position="916"/>
    </location>
</feature>
<feature type="region of interest" description="Disordered" evidence="2">
    <location>
        <begin position="1253"/>
        <end position="1290"/>
    </location>
</feature>
<accession>A0A1B6D3T0</accession>
<dbReference type="Pfam" id="PF14666">
    <property type="entry name" value="RICTOR_M"/>
    <property type="match status" value="1"/>
</dbReference>
<evidence type="ECO:0000259" key="3">
    <source>
        <dbReference type="SMART" id="SM01307"/>
    </source>
</evidence>
<dbReference type="SMART" id="SM01310">
    <property type="entry name" value="RICTOR_V"/>
    <property type="match status" value="1"/>
</dbReference>
<evidence type="ECO:0000259" key="5">
    <source>
        <dbReference type="SMART" id="SM01310"/>
    </source>
</evidence>
<feature type="compositionally biased region" description="Low complexity" evidence="2">
    <location>
        <begin position="1278"/>
        <end position="1288"/>
    </location>
</feature>
<evidence type="ECO:0000259" key="4">
    <source>
        <dbReference type="SMART" id="SM01308"/>
    </source>
</evidence>
<dbReference type="PANTHER" id="PTHR13298">
    <property type="entry name" value="CYTOSOLIC REGULATOR PIANISSIMO"/>
    <property type="match status" value="1"/>
</dbReference>
<organism evidence="7">
    <name type="scientific">Clastoptera arizonana</name>
    <name type="common">Arizona spittle bug</name>
    <dbReference type="NCBI Taxonomy" id="38151"/>
    <lineage>
        <taxon>Eukaryota</taxon>
        <taxon>Metazoa</taxon>
        <taxon>Ecdysozoa</taxon>
        <taxon>Arthropoda</taxon>
        <taxon>Hexapoda</taxon>
        <taxon>Insecta</taxon>
        <taxon>Pterygota</taxon>
        <taxon>Neoptera</taxon>
        <taxon>Paraneoptera</taxon>
        <taxon>Hemiptera</taxon>
        <taxon>Auchenorrhyncha</taxon>
        <taxon>Cercopoidea</taxon>
        <taxon>Clastopteridae</taxon>
        <taxon>Clastoptera</taxon>
    </lineage>
</organism>
<dbReference type="SMART" id="SM01307">
    <property type="entry name" value="RICTOR_M"/>
    <property type="match status" value="1"/>
</dbReference>
<comment type="similarity">
    <text evidence="1">Belongs to the RICTOR family.</text>
</comment>
<dbReference type="InterPro" id="IPR029452">
    <property type="entry name" value="RICTOR_V"/>
</dbReference>
<evidence type="ECO:0000256" key="2">
    <source>
        <dbReference type="SAM" id="MobiDB-lite"/>
    </source>
</evidence>
<dbReference type="Pfam" id="PF14668">
    <property type="entry name" value="RICTOR_V"/>
    <property type="match status" value="1"/>
</dbReference>
<dbReference type="InterPro" id="IPR028268">
    <property type="entry name" value="Pianissimo_fam"/>
</dbReference>
<sequence length="1982" mass="222624">MAVTSWMWAVRGRGIRLNKITKGRVDGEDEDVQLDWSKDCAGNIREVLCNICKKQGISVGRKLGYLNAFVKLLVKYENDFNSYGFTPEEILFCLRPALVHETTQVRAGSLRALRYFVRRKEEVAICIKLQYPILIARSLDLLVGNDTERIQAVRVIRRLLILNPENFPVILVRAILSVPASVGEDRLLNACLAVLTEICILNPDLFIACGGVAVVLRNLTSVKSARMAEALIGSLLYLLNKPNTRLKARLNLDCLAAPFTDLHSVDKFRDTGQSNESRLKWPHVILLSMLRSWPGVLHFCHPEKEGLRSIVATLYLNQFEVRKAVLDLLYELLCLAQPEWSDEMSVALEAVDPSRSQESFRLAEGFVAAEGRAVLTNLSKCRVNLSEVHLSLLLYSFLEVGLLDAIVEVIITEDTFLSVRSTILLGELLHLIHLLLPPECCHLTPALPNLLSYAVRGRPTSCEKPLLMSKSVNHKDLEFEESLQVKSDCKQNLFLQDEGVKDSNLTNRLSLSLQSECSSARTISESSADKILKSENALKNITESSLNDSQTMSSELQDSIPIPATNELLTDLREDFFDLPATSNVKSPTQPKLKFKVFEGPFCNSDVEYIPEQNSLKFNVDPPYCSRSQQRALASVSALSKLHRLLRKRPAPSSIFLDHVLTSVDCKEPLEALELARIKGKTSSKNKLSQALNKECEDAIRESGVLTVKDCFAWNWEVVRSILKSRPDCFKRVEDHNQKLFLRRLVQFITPSARQLSRIEIGTDRRTANVFTLVACELMECLLLGSNESECEKLLMDFLLVLKAEFNSILTSKSAHDCLLSPQNVTTTLCQDYFLLVGRLSRTEAGLAVLEKSGILQVLLELSVTTNHDCYVKLIISTLNYSIDGMTRTIMTKVLSCKQVPSRLFATKFLHVLLRTPIRKHKDYFTWVIEILVNQLYDENKTVSLAAINALDEACDCKEYLETMINVRPSLLHLGDQGLLLLIKFLSLPQGFSYLNEANFVTKQLQKWATHYNYRYVCIVEGLLCDALTLVEKNEDGRYSSRLSNNKHTPGDVYVPPHLYGQLCQLEEGFKILIEDDNISRLCQIIFHGLHNSDNEILELKSALWAIGHITTSVYGAQWSIEHGMTKAIVQLAQNCPVYSVRAAAFYSLSLTATNKTGADILRSVGWHTVRHNRHDRWPVVESLAFLEEVLYKNTFHEERSEARDSIKSNDTNVEQISKGGLFFLPEDETVEADDFLSGFTVKERVFQERKSATLPPTGVPPLYHHNRSYSESKADTDYPPSTSPTYSNSGIDMHDLGDRGMHYVSPVLNTSCFTAEKSHQRKTSTFSNYSGQAGITLNLSSQDALGYAKLRSLNRGRRPPLSPTPSLSLAFSSYNQVNLSPLSPIELLAFQDWKQMSPLVRPKHCENQPLSSEFEARGIRWPLLSDAVAARTLHYESSRSFITDSPDHDNGEDLTSYGPCYLGICLPQNLSVLFPELEPKNKFEFNTIDTNQETVVDGSSGDSESDTALESKEIAGDKPTKSNKGFMKKRHDKSSCLLCSVSECGNNKQTRWRKVSASSTQRIRTETESSYGGIGNDGESPVMLPWQMRGGLESINSIDSSSTDNTSFIQRPLGEIFKSRSVVRREMMRLAEQLSNPVLYKTCKQALLQMKQAYGDVFNDVCVYSDISIVMSKTPMRVQSRRFLQELFLDCPFSELYDEPASILNLSEGEDQPTTENHNSNQSVSILEDNSSHELIPCKKCIINNGFDNEHRNNPSYELEVIIETDTHSETSEVCKFDTNSEIKVKHHASEQNLQVIESPSESAAHLVTDAEYIPVTVQEKNITLIKEVEQSQTKSIKSKQQLREEFFASDTTTKSNYDNDLINKNKISNEKCNVKTDKKYKNKIEDITKDIGSDVKEIPALVLTKDPNLADKPPLKNEALKNKSKSSKSDVAAIPGTSKSDPKEKSTDTLKSIKKSPSGRQKKTAASNSPNLYLLKTHPK</sequence>